<protein>
    <submittedName>
        <fullName evidence="1">Uncharacterized protein</fullName>
    </submittedName>
</protein>
<gene>
    <name evidence="1" type="ORF">CECT5772_03794</name>
</gene>
<name>A0A922NUU6_9STRE</name>
<proteinExistence type="predicted"/>
<dbReference type="Proteomes" id="UP000028704">
    <property type="component" value="Unassembled WGS sequence"/>
</dbReference>
<evidence type="ECO:0000313" key="1">
    <source>
        <dbReference type="EMBL" id="KED04802.1"/>
    </source>
</evidence>
<organism evidence="1 2">
    <name type="scientific">Streptococcus equi subsp. ruminatorum CECT 5772</name>
    <dbReference type="NCBI Taxonomy" id="1051981"/>
    <lineage>
        <taxon>Bacteria</taxon>
        <taxon>Bacillati</taxon>
        <taxon>Bacillota</taxon>
        <taxon>Bacilli</taxon>
        <taxon>Lactobacillales</taxon>
        <taxon>Streptococcaceae</taxon>
        <taxon>Streptococcus</taxon>
    </lineage>
</organism>
<comment type="caution">
    <text evidence="1">The sequence shown here is derived from an EMBL/GenBank/DDBJ whole genome shotgun (WGS) entry which is preliminary data.</text>
</comment>
<evidence type="ECO:0000313" key="2">
    <source>
        <dbReference type="Proteomes" id="UP000028704"/>
    </source>
</evidence>
<sequence>MIGNGSLSKRVCRSCQSDLHISVAIPFAFSMIGQQ</sequence>
<reference evidence="1 2" key="1">
    <citation type="journal article" date="2014" name="Int. J. Syst. Evol. Microbiol.">
        <title>Phylogenomics and the dynamic genome evolution of the genus Streptococcus.</title>
        <authorList>
            <consortium name="The Broad Institute Genome Sequencing Platform"/>
            <person name="Richards V.P."/>
            <person name="Palmer S.R."/>
            <person name="Pavinski Bitar P.D."/>
            <person name="Qin X."/>
            <person name="Weinstock G.M."/>
            <person name="Highlander S.K."/>
            <person name="Town C.D."/>
            <person name="Burne R.A."/>
            <person name="Stanhope M.J."/>
        </authorList>
    </citation>
    <scope>NUCLEOTIDE SEQUENCE [LARGE SCALE GENOMIC DNA]</scope>
    <source>
        <strain evidence="1 2">CECT 5772</strain>
    </source>
</reference>
<accession>A0A922NUU6</accession>
<dbReference type="EMBL" id="AWEX01000028">
    <property type="protein sequence ID" value="KED04802.1"/>
    <property type="molecule type" value="Genomic_DNA"/>
</dbReference>
<dbReference type="AlphaFoldDB" id="A0A922NUU6"/>